<accession>A0A1G2F990</accession>
<name>A0A1G2F990_9BACT</name>
<comment type="caution">
    <text evidence="2">The sequence shown here is derived from an EMBL/GenBank/DDBJ whole genome shotgun (WGS) entry which is preliminary data.</text>
</comment>
<evidence type="ECO:0000256" key="1">
    <source>
        <dbReference type="SAM" id="Phobius"/>
    </source>
</evidence>
<gene>
    <name evidence="2" type="ORF">A2Y98_00070</name>
</gene>
<keyword evidence="1" id="KW-0812">Transmembrane</keyword>
<feature type="transmembrane region" description="Helical" evidence="1">
    <location>
        <begin position="220"/>
        <end position="242"/>
    </location>
</feature>
<keyword evidence="1" id="KW-1133">Transmembrane helix</keyword>
<dbReference type="Proteomes" id="UP000179099">
    <property type="component" value="Unassembled WGS sequence"/>
</dbReference>
<protein>
    <recommendedName>
        <fullName evidence="4">Baseplate protein J-like domain-containing protein</fullName>
    </recommendedName>
</protein>
<reference evidence="2 3" key="1">
    <citation type="journal article" date="2016" name="Nat. Commun.">
        <title>Thousands of microbial genomes shed light on interconnected biogeochemical processes in an aquifer system.</title>
        <authorList>
            <person name="Anantharaman K."/>
            <person name="Brown C.T."/>
            <person name="Hug L.A."/>
            <person name="Sharon I."/>
            <person name="Castelle C.J."/>
            <person name="Probst A.J."/>
            <person name="Thomas B.C."/>
            <person name="Singh A."/>
            <person name="Wilkins M.J."/>
            <person name="Karaoz U."/>
            <person name="Brodie E.L."/>
            <person name="Williams K.H."/>
            <person name="Hubbard S.S."/>
            <person name="Banfield J.F."/>
        </authorList>
    </citation>
    <scope>NUCLEOTIDE SEQUENCE [LARGE SCALE GENOMIC DNA]</scope>
</reference>
<dbReference type="AlphaFoldDB" id="A0A1G2F990"/>
<evidence type="ECO:0000313" key="2">
    <source>
        <dbReference type="EMBL" id="OGZ34644.1"/>
    </source>
</evidence>
<organism evidence="2 3">
    <name type="scientific">Candidatus Portnoybacteria bacterium RBG_19FT_COMBO_36_7</name>
    <dbReference type="NCBI Taxonomy" id="1801992"/>
    <lineage>
        <taxon>Bacteria</taxon>
        <taxon>Candidatus Portnoyibacteriota</taxon>
    </lineage>
</organism>
<keyword evidence="1" id="KW-0472">Membrane</keyword>
<proteinExistence type="predicted"/>
<sequence>MNEKIIYINPSEEITSVIDKLVRTKTDEVFLVVPKAAVVGQSLVNLRLLKREADNLKKRIIIVSPEVALQRMANKTGFSVSDSLPSQKDEEKESKEDAILQDQVTPDEFKKFLTEEKKSSSMRMSDIVKAGSTPASQLLVKKIKDISAKSADVVLEQRAEAESKILDEEVPDTEEEKIPVTESFEVKSYQDEGLRKPHVLARDADEYSGKKIKTVSAFPVKIFSIFILSAVVIAGIVFYLALGKADVILTAKKEQTPFDFKVLADNNLSQIDEVANKIPAQLIRLEDKDSEEFAATGQRQMNEKASGIITVYNAYSSSPQGLVETTRFLSQDGKIFRLTESVTVPGAKIEEGKIVASYIDVKVQADQPGDSYNIGPSNFSIPGFQGSPKYTGFYGKSKNNMSGGSTENVRVMTQDDFNKAKEKVWESLRQKIQTELATQISANLTILDGSVEIQMDKVESSAEIGGKAENFTLTVTGSARALVFSEDDIVVLLRNNLSDKLSENKEIADQTPLNYGETKIDIEKGQISFRVSGLQEVFWKIDQEEIKKLIAGKKQNEVEELLFGRPEIKEAQFSLWPFWVRSIPRQTDKIKITVDPVTSSATE</sequence>
<dbReference type="EMBL" id="MHMW01000003">
    <property type="protein sequence ID" value="OGZ34644.1"/>
    <property type="molecule type" value="Genomic_DNA"/>
</dbReference>
<dbReference type="STRING" id="1801992.A2Y98_00070"/>
<evidence type="ECO:0008006" key="4">
    <source>
        <dbReference type="Google" id="ProtNLM"/>
    </source>
</evidence>
<evidence type="ECO:0000313" key="3">
    <source>
        <dbReference type="Proteomes" id="UP000179099"/>
    </source>
</evidence>